<dbReference type="Pfam" id="PF02378">
    <property type="entry name" value="PTS_EIIC"/>
    <property type="match status" value="1"/>
</dbReference>
<evidence type="ECO:0000256" key="6">
    <source>
        <dbReference type="ARBA" id="ARBA00022683"/>
    </source>
</evidence>
<feature type="domain" description="PTS EIIA type-1" evidence="13">
    <location>
        <begin position="518"/>
        <end position="622"/>
    </location>
</feature>
<evidence type="ECO:0000313" key="17">
    <source>
        <dbReference type="Proteomes" id="UP001596505"/>
    </source>
</evidence>
<evidence type="ECO:0000256" key="7">
    <source>
        <dbReference type="ARBA" id="ARBA00022692"/>
    </source>
</evidence>
<keyword evidence="17" id="KW-1185">Reference proteome</keyword>
<feature type="transmembrane region" description="Helical" evidence="12">
    <location>
        <begin position="106"/>
        <end position="131"/>
    </location>
</feature>
<comment type="subcellular location">
    <subcellularLocation>
        <location evidence="1">Cell membrane</location>
        <topology evidence="1">Multi-pass membrane protein</topology>
    </subcellularLocation>
</comment>
<name>A0ABW2PQE4_9BACL</name>
<dbReference type="PANTHER" id="PTHR30175">
    <property type="entry name" value="PHOSPHOTRANSFERASE SYSTEM TRANSPORT PROTEIN"/>
    <property type="match status" value="1"/>
</dbReference>
<evidence type="ECO:0000256" key="4">
    <source>
        <dbReference type="ARBA" id="ARBA00022597"/>
    </source>
</evidence>
<evidence type="ECO:0000256" key="11">
    <source>
        <dbReference type="PROSITE-ProRule" id="PRU00421"/>
    </source>
</evidence>
<evidence type="ECO:0000259" key="13">
    <source>
        <dbReference type="PROSITE" id="PS51093"/>
    </source>
</evidence>
<dbReference type="Gene3D" id="2.70.70.10">
    <property type="entry name" value="Glucose Permease (Domain IIA)"/>
    <property type="match status" value="1"/>
</dbReference>
<dbReference type="InterPro" id="IPR011297">
    <property type="entry name" value="PTS_IIABC_b_glu"/>
</dbReference>
<dbReference type="NCBIfam" id="TIGR00830">
    <property type="entry name" value="PTBA"/>
    <property type="match status" value="1"/>
</dbReference>
<dbReference type="InterPro" id="IPR018113">
    <property type="entry name" value="PTrfase_EIIB_Cys"/>
</dbReference>
<evidence type="ECO:0000256" key="9">
    <source>
        <dbReference type="ARBA" id="ARBA00022989"/>
    </source>
</evidence>
<dbReference type="InterPro" id="IPR001996">
    <property type="entry name" value="PTS_IIB_1"/>
</dbReference>
<proteinExistence type="predicted"/>
<feature type="transmembrane region" description="Helical" evidence="12">
    <location>
        <begin position="424"/>
        <end position="452"/>
    </location>
</feature>
<keyword evidence="6" id="KW-0598">Phosphotransferase system</keyword>
<dbReference type="EMBL" id="JBHTCO010000002">
    <property type="protein sequence ID" value="MFC7391631.1"/>
    <property type="molecule type" value="Genomic_DNA"/>
</dbReference>
<dbReference type="RefSeq" id="WP_380962840.1">
    <property type="nucleotide sequence ID" value="NZ_JBHTCO010000002.1"/>
</dbReference>
<evidence type="ECO:0000313" key="16">
    <source>
        <dbReference type="EMBL" id="MFC7391631.1"/>
    </source>
</evidence>
<feature type="transmembrane region" description="Helical" evidence="12">
    <location>
        <begin position="243"/>
        <end position="268"/>
    </location>
</feature>
<evidence type="ECO:0000256" key="3">
    <source>
        <dbReference type="ARBA" id="ARBA00022475"/>
    </source>
</evidence>
<dbReference type="InterPro" id="IPR003352">
    <property type="entry name" value="PTS_EIIC"/>
</dbReference>
<dbReference type="GO" id="GO:0016740">
    <property type="term" value="F:transferase activity"/>
    <property type="evidence" value="ECO:0007669"/>
    <property type="project" value="UniProtKB-KW"/>
</dbReference>
<dbReference type="CDD" id="cd00212">
    <property type="entry name" value="PTS_IIB_glc"/>
    <property type="match status" value="1"/>
</dbReference>
<dbReference type="Gene3D" id="3.30.1360.60">
    <property type="entry name" value="Glucose permease domain IIB"/>
    <property type="match status" value="1"/>
</dbReference>
<evidence type="ECO:0000259" key="15">
    <source>
        <dbReference type="PROSITE" id="PS51103"/>
    </source>
</evidence>
<protein>
    <submittedName>
        <fullName evidence="16">Beta-glucoside-specific PTS transporter subunit IIABC</fullName>
        <ecNumber evidence="16">2.7.1.-</ecNumber>
    </submittedName>
</protein>
<feature type="transmembrane region" description="Helical" evidence="12">
    <location>
        <begin position="212"/>
        <end position="231"/>
    </location>
</feature>
<keyword evidence="8" id="KW-0418">Kinase</keyword>
<evidence type="ECO:0000256" key="1">
    <source>
        <dbReference type="ARBA" id="ARBA00004651"/>
    </source>
</evidence>
<organism evidence="16 17">
    <name type="scientific">Scopulibacillus cellulosilyticus</name>
    <dbReference type="NCBI Taxonomy" id="2665665"/>
    <lineage>
        <taxon>Bacteria</taxon>
        <taxon>Bacillati</taxon>
        <taxon>Bacillota</taxon>
        <taxon>Bacilli</taxon>
        <taxon>Bacillales</taxon>
        <taxon>Sporolactobacillaceae</taxon>
        <taxon>Scopulibacillus</taxon>
    </lineage>
</organism>
<dbReference type="SUPFAM" id="SSF51261">
    <property type="entry name" value="Duplicated hybrid motif"/>
    <property type="match status" value="1"/>
</dbReference>
<feature type="active site" description="Phosphocysteine intermediate; for EIIB activity" evidence="11">
    <location>
        <position position="26"/>
    </location>
</feature>
<dbReference type="PROSITE" id="PS01035">
    <property type="entry name" value="PTS_EIIB_TYPE_1_CYS"/>
    <property type="match status" value="1"/>
</dbReference>
<feature type="domain" description="PTS EIIC type-1" evidence="15">
    <location>
        <begin position="104"/>
        <end position="462"/>
    </location>
</feature>
<gene>
    <name evidence="16" type="ORF">ACFQRG_01310</name>
</gene>
<evidence type="ECO:0000256" key="5">
    <source>
        <dbReference type="ARBA" id="ARBA00022679"/>
    </source>
</evidence>
<reference evidence="17" key="1">
    <citation type="journal article" date="2019" name="Int. J. Syst. Evol. Microbiol.">
        <title>The Global Catalogue of Microorganisms (GCM) 10K type strain sequencing project: providing services to taxonomists for standard genome sequencing and annotation.</title>
        <authorList>
            <consortium name="The Broad Institute Genomics Platform"/>
            <consortium name="The Broad Institute Genome Sequencing Center for Infectious Disease"/>
            <person name="Wu L."/>
            <person name="Ma J."/>
        </authorList>
    </citation>
    <scope>NUCLEOTIDE SEQUENCE [LARGE SCALE GENOMIC DNA]</scope>
    <source>
        <strain evidence="17">CGMCC 1.16305</strain>
    </source>
</reference>
<dbReference type="PROSITE" id="PS51098">
    <property type="entry name" value="PTS_EIIB_TYPE_1"/>
    <property type="match status" value="1"/>
</dbReference>
<feature type="transmembrane region" description="Helical" evidence="12">
    <location>
        <begin position="143"/>
        <end position="162"/>
    </location>
</feature>
<dbReference type="InterPro" id="IPR036878">
    <property type="entry name" value="Glu_permease_IIB"/>
</dbReference>
<keyword evidence="4" id="KW-0762">Sugar transport</keyword>
<dbReference type="Proteomes" id="UP001596505">
    <property type="component" value="Unassembled WGS sequence"/>
</dbReference>
<dbReference type="PROSITE" id="PS00371">
    <property type="entry name" value="PTS_EIIA_TYPE_1_HIS"/>
    <property type="match status" value="1"/>
</dbReference>
<dbReference type="InterPro" id="IPR013013">
    <property type="entry name" value="PTS_EIIC_1"/>
</dbReference>
<dbReference type="SUPFAM" id="SSF55604">
    <property type="entry name" value="Glucose permease domain IIB"/>
    <property type="match status" value="1"/>
</dbReference>
<dbReference type="PANTHER" id="PTHR30175:SF1">
    <property type="entry name" value="PTS SYSTEM ARBUTIN-, CELLOBIOSE-, AND SALICIN-SPECIFIC EIIBC COMPONENT-RELATED"/>
    <property type="match status" value="1"/>
</dbReference>
<evidence type="ECO:0000256" key="8">
    <source>
        <dbReference type="ARBA" id="ARBA00022777"/>
    </source>
</evidence>
<dbReference type="Pfam" id="PF00358">
    <property type="entry name" value="PTS_EIIA_1"/>
    <property type="match status" value="1"/>
</dbReference>
<dbReference type="PROSITE" id="PS51093">
    <property type="entry name" value="PTS_EIIA_TYPE_1"/>
    <property type="match status" value="1"/>
</dbReference>
<dbReference type="NCBIfam" id="TIGR01995">
    <property type="entry name" value="PTS-II-ABC-beta"/>
    <property type="match status" value="1"/>
</dbReference>
<evidence type="ECO:0000256" key="2">
    <source>
        <dbReference type="ARBA" id="ARBA00022448"/>
    </source>
</evidence>
<dbReference type="PROSITE" id="PS51103">
    <property type="entry name" value="PTS_EIIC_TYPE_1"/>
    <property type="match status" value="1"/>
</dbReference>
<keyword evidence="7 12" id="KW-0812">Transmembrane</keyword>
<sequence length="653" mass="69810">MNFKNLAATILEKVGGQENVSSVTHCATRLRFNLKDDQKADTDSIKNTKGVVGVVNKGGQYQVIIGTDVSDVYNQLVELGNLSDASSNNSNEDDEKSAIAKVLDTIAGMFTPIVPVLAGAGMLKALVTLLITFKLITPQSQNFQILNFMGDAGFYFLPILLASTAAKKFKVNQYLAMVIGGILLHPTFISMVTTAKQTGKGIDFMGLPVGLATYSTTVIPIILAIWFMSYVEPFANRIIPKTIRIFGVPLLTILIVAPVTLIVIGPLGNYLGIGLGVIFTFLDSHVSWLVPTLVGAFTPLLVMTGMHYGLIPIGINMLATKGYDTVAGPGMMVSNIAQGGAALAVAFRTKNASIKTLASSTGITAILGITEPALYGINLRYKRPLIASIIGGGAAGLFIGIMGVRRFAQVSPSIESLPAYIGPHGFFVLINAVIGCVLAFVISFVVSFILGIKEEPVEKAEKDKTDNTETIKEPVEKAEKDKTDNTETIKEVVENNVENDVIYSPLKGKSVELKEVSDAVFAEGILGRGIAIIPEEGKIYAPVDGTVTALFNTNHAIGITGENGSEILIHVGIDTVKLGGRYYAPKVTKDQIVKKGDLLLEFDIEGIKAEGYDIITPFIVTNSEDYLDVSGITGKFVEVGESLLKLEKLKLAN</sequence>
<keyword evidence="9 12" id="KW-1133">Transmembrane helix</keyword>
<evidence type="ECO:0000259" key="14">
    <source>
        <dbReference type="PROSITE" id="PS51098"/>
    </source>
</evidence>
<accession>A0ABW2PQE4</accession>
<comment type="caution">
    <text evidence="16">The sequence shown here is derived from an EMBL/GenBank/DDBJ whole genome shotgun (WGS) entry which is preliminary data.</text>
</comment>
<keyword evidence="3" id="KW-1003">Cell membrane</keyword>
<dbReference type="InterPro" id="IPR050558">
    <property type="entry name" value="PTS_Sugar-Specific_Components"/>
</dbReference>
<feature type="domain" description="PTS EIIB type-1" evidence="14">
    <location>
        <begin position="4"/>
        <end position="86"/>
    </location>
</feature>
<keyword evidence="10 12" id="KW-0472">Membrane</keyword>
<evidence type="ECO:0000256" key="12">
    <source>
        <dbReference type="SAM" id="Phobius"/>
    </source>
</evidence>
<feature type="transmembrane region" description="Helical" evidence="12">
    <location>
        <begin position="174"/>
        <end position="192"/>
    </location>
</feature>
<feature type="transmembrane region" description="Helical" evidence="12">
    <location>
        <begin position="288"/>
        <end position="311"/>
    </location>
</feature>
<dbReference type="InterPro" id="IPR011055">
    <property type="entry name" value="Dup_hybrid_motif"/>
</dbReference>
<dbReference type="InterPro" id="IPR001127">
    <property type="entry name" value="PTS_EIIA_1_perm"/>
</dbReference>
<keyword evidence="2" id="KW-0813">Transport</keyword>
<keyword evidence="5 16" id="KW-0808">Transferase</keyword>
<dbReference type="Pfam" id="PF00367">
    <property type="entry name" value="PTS_EIIB"/>
    <property type="match status" value="1"/>
</dbReference>
<dbReference type="EC" id="2.7.1.-" evidence="16"/>
<feature type="transmembrane region" description="Helical" evidence="12">
    <location>
        <begin position="385"/>
        <end position="404"/>
    </location>
</feature>
<evidence type="ECO:0000256" key="10">
    <source>
        <dbReference type="ARBA" id="ARBA00023136"/>
    </source>
</evidence>